<evidence type="ECO:0000256" key="3">
    <source>
        <dbReference type="ARBA" id="ARBA00022490"/>
    </source>
</evidence>
<sequence>MKTEDKPIILQESAEPGVIDQKMLVALIIDQGPKKEAGRLFVEDGINLEEVTEIRIEFLNILNIDHLWLMPNLVKLKLSNNKIERIVNLDVLINLKELDLSFNHIETMENLNHLKCLEILLLYENQISLIQGIDDLNELTIFSIGNNNIADWHHVMYLRKFKKLRSLNVSGNSCMEKEGYLNYLIAFIPQLIYLQYKMITDRERQAAADEHYRIISNLLEEEAKEQEKLDKQAAFEENVALLSISYVEYLDDDYLFNKMFEKDKEGNDFLTLSEDARSAYAEYKVKFMELCKDLYELGLAEQIRRSNEIKMFEDLVTKGEDDIQKDSQMMMDEIMDRKAEILADVKALMQSMTEELETEVLEEKLDKARQLSEEFSDLVARTWTKLMHKEVILHDQMEDINEVFKQHMTDMVGSFLEAAQNIFSLMRNLEAEYTDNIAGIASVVMNTSQATEDSKMSPSVTDIIGDKDILNNNLAASHDLHLQIIDGREDRLTSRLNGWLEGKIEKLAENESNRNRQKILEISHFLECQREEFDALQLQQPLYVNTDDPDIAAVLEQ</sequence>
<dbReference type="KEGG" id="nlo:107226790"/>
<dbReference type="SMART" id="SM00365">
    <property type="entry name" value="LRR_SD22"/>
    <property type="match status" value="4"/>
</dbReference>
<evidence type="ECO:0000256" key="11">
    <source>
        <dbReference type="ARBA" id="ARBA00024433"/>
    </source>
</evidence>
<dbReference type="PANTHER" id="PTHR45973">
    <property type="entry name" value="PROTEIN PHOSPHATASE 1 REGULATORY SUBUNIT SDS22-RELATED"/>
    <property type="match status" value="1"/>
</dbReference>
<dbReference type="GO" id="GO:0005929">
    <property type="term" value="C:cilium"/>
    <property type="evidence" value="ECO:0007669"/>
    <property type="project" value="TreeGrafter"/>
</dbReference>
<dbReference type="SUPFAM" id="SSF52075">
    <property type="entry name" value="Outer arm dynein light chain 1"/>
    <property type="match status" value="1"/>
</dbReference>
<dbReference type="InterPro" id="IPR001611">
    <property type="entry name" value="Leu-rich_rpt"/>
</dbReference>
<keyword evidence="10" id="KW-0966">Cell projection</keyword>
<dbReference type="OrthoDB" id="27917at2759"/>
<evidence type="ECO:0000256" key="12">
    <source>
        <dbReference type="ARBA" id="ARBA00038378"/>
    </source>
</evidence>
<dbReference type="RefSeq" id="XP_046594915.1">
    <property type="nucleotide sequence ID" value="XM_046738959.1"/>
</dbReference>
<keyword evidence="14" id="KW-1185">Reference proteome</keyword>
<evidence type="ECO:0000256" key="10">
    <source>
        <dbReference type="ARBA" id="ARBA00023273"/>
    </source>
</evidence>
<evidence type="ECO:0000313" key="14">
    <source>
        <dbReference type="Proteomes" id="UP000829291"/>
    </source>
</evidence>
<dbReference type="Pfam" id="PF14580">
    <property type="entry name" value="LRR_9"/>
    <property type="match status" value="1"/>
</dbReference>
<evidence type="ECO:0000256" key="8">
    <source>
        <dbReference type="ARBA" id="ARBA00023069"/>
    </source>
</evidence>
<dbReference type="InterPro" id="IPR032675">
    <property type="entry name" value="LRR_dom_sf"/>
</dbReference>
<evidence type="ECO:0000256" key="2">
    <source>
        <dbReference type="ARBA" id="ARBA00004611"/>
    </source>
</evidence>
<dbReference type="FunCoup" id="A0A6J0C785">
    <property type="interactions" value="53"/>
</dbReference>
<keyword evidence="4" id="KW-0433">Leucine-rich repeat</keyword>
<proteinExistence type="inferred from homology"/>
<evidence type="ECO:0000256" key="7">
    <source>
        <dbReference type="ARBA" id="ARBA00023054"/>
    </source>
</evidence>
<evidence type="ECO:0000256" key="4">
    <source>
        <dbReference type="ARBA" id="ARBA00022614"/>
    </source>
</evidence>
<organism evidence="14 15">
    <name type="scientific">Neodiprion lecontei</name>
    <name type="common">Redheaded pine sawfly</name>
    <dbReference type="NCBI Taxonomy" id="441921"/>
    <lineage>
        <taxon>Eukaryota</taxon>
        <taxon>Metazoa</taxon>
        <taxon>Ecdysozoa</taxon>
        <taxon>Arthropoda</taxon>
        <taxon>Hexapoda</taxon>
        <taxon>Insecta</taxon>
        <taxon>Pterygota</taxon>
        <taxon>Neoptera</taxon>
        <taxon>Endopterygota</taxon>
        <taxon>Hymenoptera</taxon>
        <taxon>Tenthredinoidea</taxon>
        <taxon>Diprionidae</taxon>
        <taxon>Diprioninae</taxon>
        <taxon>Neodiprion</taxon>
    </lineage>
</organism>
<dbReference type="GeneID" id="107226790"/>
<dbReference type="RefSeq" id="XP_015523196.2">
    <property type="nucleotide sequence ID" value="XM_015667710.2"/>
</dbReference>
<evidence type="ECO:0000256" key="13">
    <source>
        <dbReference type="ARBA" id="ARBA00040950"/>
    </source>
</evidence>
<evidence type="ECO:0000256" key="5">
    <source>
        <dbReference type="ARBA" id="ARBA00022737"/>
    </source>
</evidence>
<dbReference type="PROSITE" id="PS51450">
    <property type="entry name" value="LRR"/>
    <property type="match status" value="2"/>
</dbReference>
<comment type="similarity">
    <text evidence="12">Belongs to the DRC3 family.</text>
</comment>
<evidence type="ECO:0000313" key="17">
    <source>
        <dbReference type="RefSeq" id="XP_046594915.1"/>
    </source>
</evidence>
<evidence type="ECO:0000313" key="16">
    <source>
        <dbReference type="RefSeq" id="XP_046594914.1"/>
    </source>
</evidence>
<dbReference type="InParanoid" id="A0A6J0C785"/>
<comment type="subcellular location">
    <subcellularLocation>
        <location evidence="2">Cytoplasm</location>
        <location evidence="2">Cytoskeleton</location>
        <location evidence="2">Flagellum axoneme</location>
    </subcellularLocation>
</comment>
<reference evidence="15 16" key="1">
    <citation type="submission" date="2025-05" db="UniProtKB">
        <authorList>
            <consortium name="RefSeq"/>
        </authorList>
    </citation>
    <scope>IDENTIFICATION</scope>
    <source>
        <tissue evidence="15 16">Thorax and Abdomen</tissue>
    </source>
</reference>
<dbReference type="Gene3D" id="3.80.10.10">
    <property type="entry name" value="Ribonuclease Inhibitor"/>
    <property type="match status" value="1"/>
</dbReference>
<comment type="function">
    <text evidence="1">Cilium-specific protein required for cilia structures.</text>
</comment>
<keyword evidence="8" id="KW-0969">Cilium</keyword>
<dbReference type="PANTHER" id="PTHR45973:SF12">
    <property type="entry name" value="DYNEIN REGULATORY COMPLEX SUBUNIT 3"/>
    <property type="match status" value="1"/>
</dbReference>
<evidence type="ECO:0000313" key="15">
    <source>
        <dbReference type="RefSeq" id="XP_015523196.2"/>
    </source>
</evidence>
<gene>
    <name evidence="15 16 17" type="primary">LOC107226790</name>
</gene>
<evidence type="ECO:0000256" key="6">
    <source>
        <dbReference type="ARBA" id="ARBA00022846"/>
    </source>
</evidence>
<evidence type="ECO:0000256" key="9">
    <source>
        <dbReference type="ARBA" id="ARBA00023212"/>
    </source>
</evidence>
<dbReference type="InterPro" id="IPR050576">
    <property type="entry name" value="Cilia_flagella_integrity"/>
</dbReference>
<name>A0A6J0C785_NEOLC</name>
<keyword evidence="7" id="KW-0175">Coiled coil</keyword>
<evidence type="ECO:0000256" key="1">
    <source>
        <dbReference type="ARBA" id="ARBA00003843"/>
    </source>
</evidence>
<protein>
    <recommendedName>
        <fullName evidence="11">Dynein axonemal assembly factor 1 homolog</fullName>
    </recommendedName>
    <alternativeName>
        <fullName evidence="13">Dynein regulatory complex subunit 3</fullName>
    </alternativeName>
</protein>
<keyword evidence="6" id="KW-0282">Flagellum</keyword>
<accession>A0A6J0C785</accession>
<keyword evidence="9" id="KW-0206">Cytoskeleton</keyword>
<keyword evidence="5" id="KW-0677">Repeat</keyword>
<dbReference type="Proteomes" id="UP000829291">
    <property type="component" value="Chromosome 4"/>
</dbReference>
<dbReference type="RefSeq" id="XP_046594914.1">
    <property type="nucleotide sequence ID" value="XM_046738958.1"/>
</dbReference>
<keyword evidence="3" id="KW-0963">Cytoplasm</keyword>